<protein>
    <recommendedName>
        <fullName evidence="4">Transmembrane protein 177</fullName>
    </recommendedName>
</protein>
<sequence length="322" mass="36647">MSHYRPTQALKKGQKGFFATDNSENKGARSFVVLGFLATGAASGQIMAHTLFSSHYRDYVRLYKKGFSLPVPKPLEDRFKSTLNLLNIDPRYQKYYNPFMACGFDMISMGTSGKCGIHIGLPVNFTYNTVSDVDKSRIMVNQGSVVWDSEAGQQLLKSLVMPEQGQMYAMAREIKMRDSLKLYLDISYALVGAALAYFGGTSMNKRLHLQNQPRPVRLVGIGLVAAFSGLNYLMCKDFTQNYYEEVIDRELKELDPIFAEGGKQFYTQILERNKALRTLMGKEGESTYTVLGNENFLFRHKHRPLVQRKIFFEEPSEQQINQ</sequence>
<keyword evidence="1" id="KW-0812">Transmembrane</keyword>
<evidence type="ECO:0000313" key="2">
    <source>
        <dbReference type="EMBL" id="CAG9761721.1"/>
    </source>
</evidence>
<dbReference type="EMBL" id="OU892286">
    <property type="protein sequence ID" value="CAG9761721.1"/>
    <property type="molecule type" value="Genomic_DNA"/>
</dbReference>
<keyword evidence="1" id="KW-1133">Transmembrane helix</keyword>
<dbReference type="GO" id="GO:0016020">
    <property type="term" value="C:membrane"/>
    <property type="evidence" value="ECO:0007669"/>
    <property type="project" value="TreeGrafter"/>
</dbReference>
<organism evidence="2 3">
    <name type="scientific">Ceutorhynchus assimilis</name>
    <name type="common">cabbage seed weevil</name>
    <dbReference type="NCBI Taxonomy" id="467358"/>
    <lineage>
        <taxon>Eukaryota</taxon>
        <taxon>Metazoa</taxon>
        <taxon>Ecdysozoa</taxon>
        <taxon>Arthropoda</taxon>
        <taxon>Hexapoda</taxon>
        <taxon>Insecta</taxon>
        <taxon>Pterygota</taxon>
        <taxon>Neoptera</taxon>
        <taxon>Endopterygota</taxon>
        <taxon>Coleoptera</taxon>
        <taxon>Polyphaga</taxon>
        <taxon>Cucujiformia</taxon>
        <taxon>Curculionidae</taxon>
        <taxon>Ceutorhynchinae</taxon>
        <taxon>Ceutorhynchus</taxon>
    </lineage>
</organism>
<dbReference type="AlphaFoldDB" id="A0A9N9MBY6"/>
<dbReference type="PANTHER" id="PTHR21824:SF4">
    <property type="entry name" value="TRANSMEMBRANE PROTEIN 177"/>
    <property type="match status" value="1"/>
</dbReference>
<evidence type="ECO:0000313" key="3">
    <source>
        <dbReference type="Proteomes" id="UP001152799"/>
    </source>
</evidence>
<feature type="transmembrane region" description="Helical" evidence="1">
    <location>
        <begin position="180"/>
        <end position="198"/>
    </location>
</feature>
<feature type="transmembrane region" description="Helical" evidence="1">
    <location>
        <begin position="218"/>
        <end position="235"/>
    </location>
</feature>
<keyword evidence="1" id="KW-0472">Membrane</keyword>
<evidence type="ECO:0008006" key="4">
    <source>
        <dbReference type="Google" id="ProtNLM"/>
    </source>
</evidence>
<gene>
    <name evidence="2" type="ORF">CEUTPL_LOCUS2415</name>
</gene>
<dbReference type="PANTHER" id="PTHR21824">
    <property type="entry name" value="TRANSMEMBRANE PROTEIN 177"/>
    <property type="match status" value="1"/>
</dbReference>
<accession>A0A9N9MBY6</accession>
<dbReference type="Proteomes" id="UP001152799">
    <property type="component" value="Chromosome 10"/>
</dbReference>
<dbReference type="OrthoDB" id="110174at2759"/>
<evidence type="ECO:0000256" key="1">
    <source>
        <dbReference type="SAM" id="Phobius"/>
    </source>
</evidence>
<feature type="transmembrane region" description="Helical" evidence="1">
    <location>
        <begin position="31"/>
        <end position="52"/>
    </location>
</feature>
<keyword evidence="3" id="KW-1185">Reference proteome</keyword>
<dbReference type="InterPro" id="IPR026620">
    <property type="entry name" value="TMEM177"/>
</dbReference>
<name>A0A9N9MBY6_9CUCU</name>
<proteinExistence type="predicted"/>
<reference evidence="2" key="1">
    <citation type="submission" date="2022-01" db="EMBL/GenBank/DDBJ databases">
        <authorList>
            <person name="King R."/>
        </authorList>
    </citation>
    <scope>NUCLEOTIDE SEQUENCE</scope>
</reference>